<dbReference type="EMBL" id="WSZM01000117">
    <property type="protein sequence ID" value="KAF4041588.1"/>
    <property type="molecule type" value="Genomic_DNA"/>
</dbReference>
<evidence type="ECO:0000256" key="2">
    <source>
        <dbReference type="SAM" id="Coils"/>
    </source>
</evidence>
<dbReference type="Pfam" id="PF02493">
    <property type="entry name" value="MORN"/>
    <property type="match status" value="3"/>
</dbReference>
<proteinExistence type="predicted"/>
<gene>
    <name evidence="4" type="ORF">GN244_ATG06099</name>
    <name evidence="5" type="ORF">GN958_ATG04558</name>
</gene>
<dbReference type="PANTHER" id="PTHR23084">
    <property type="entry name" value="PHOSPHATIDYLINOSITOL-4-PHOSPHATE 5-KINASE RELATED"/>
    <property type="match status" value="1"/>
</dbReference>
<keyword evidence="2" id="KW-0175">Coiled coil</keyword>
<feature type="region of interest" description="Disordered" evidence="3">
    <location>
        <begin position="1"/>
        <end position="44"/>
    </location>
</feature>
<dbReference type="EMBL" id="JAACNO010000633">
    <property type="protein sequence ID" value="KAF4146245.1"/>
    <property type="molecule type" value="Genomic_DNA"/>
</dbReference>
<dbReference type="PANTHER" id="PTHR23084:SF263">
    <property type="entry name" value="MORN REPEAT-CONTAINING PROTEIN 1"/>
    <property type="match status" value="1"/>
</dbReference>
<dbReference type="InterPro" id="IPR003409">
    <property type="entry name" value="MORN"/>
</dbReference>
<keyword evidence="6" id="KW-1185">Reference proteome</keyword>
<dbReference type="SUPFAM" id="SSF82185">
    <property type="entry name" value="Histone H3 K4-specific methyltransferase SET7/9 N-terminal domain"/>
    <property type="match status" value="1"/>
</dbReference>
<dbReference type="SMART" id="SM00698">
    <property type="entry name" value="MORN"/>
    <property type="match status" value="3"/>
</dbReference>
<dbReference type="Proteomes" id="UP000704712">
    <property type="component" value="Unassembled WGS sequence"/>
</dbReference>
<evidence type="ECO:0000256" key="1">
    <source>
        <dbReference type="ARBA" id="ARBA00022737"/>
    </source>
</evidence>
<evidence type="ECO:0000256" key="3">
    <source>
        <dbReference type="SAM" id="MobiDB-lite"/>
    </source>
</evidence>
<accession>A0A833T0W9</accession>
<keyword evidence="1" id="KW-0677">Repeat</keyword>
<organism evidence="4 6">
    <name type="scientific">Phytophthora infestans</name>
    <name type="common">Potato late blight agent</name>
    <name type="synonym">Botrytis infestans</name>
    <dbReference type="NCBI Taxonomy" id="4787"/>
    <lineage>
        <taxon>Eukaryota</taxon>
        <taxon>Sar</taxon>
        <taxon>Stramenopiles</taxon>
        <taxon>Oomycota</taxon>
        <taxon>Peronosporomycetes</taxon>
        <taxon>Peronosporales</taxon>
        <taxon>Peronosporaceae</taxon>
        <taxon>Phytophthora</taxon>
    </lineage>
</organism>
<sequence>MASGTVAFTRSDRSRPGSTVATRDVNASVKEDHSGESEGPNPTPMVKLATVTLTDQSTYHGDVNDGACLLAAATFDTLLTRPSSYTEGIPNGLGVLLSVLGSTYSGAMKSGKKHGEGVELQTNGANYSGEFRDGVASGYGVYVGTFGDKYIGQWEDGARHGIGVNVDAEAVMAATQFNMDEPMFESYNAGLSWGEDVQLHVLRAVLAETAATSNQELARQRHIDAVVQGMTTIGSETFKTTKKIEVFEAKDELETANFIRDQSDQMHEVNVVARELKLNEAQLTQRQKELRAEIVTKRQELSSVAKYCALVETREAQVREAERTLVTLQRQLDVLSCASTSDADCHVPNGLSLSQILLAKPSLSQ</sequence>
<evidence type="ECO:0000313" key="5">
    <source>
        <dbReference type="EMBL" id="KAF4146245.1"/>
    </source>
</evidence>
<evidence type="ECO:0000313" key="4">
    <source>
        <dbReference type="EMBL" id="KAF4041588.1"/>
    </source>
</evidence>
<dbReference type="AlphaFoldDB" id="A0A833T0W9"/>
<reference evidence="4" key="1">
    <citation type="submission" date="2020-04" db="EMBL/GenBank/DDBJ databases">
        <title>Hybrid Assembly of Korean Phytophthora infestans isolates.</title>
        <authorList>
            <person name="Prokchorchik M."/>
            <person name="Lee Y."/>
            <person name="Seo J."/>
            <person name="Cho J.-H."/>
            <person name="Park Y.-E."/>
            <person name="Jang D.-C."/>
            <person name="Im J.-S."/>
            <person name="Choi J.-G."/>
            <person name="Park H.-J."/>
            <person name="Lee G.-B."/>
            <person name="Lee Y.-G."/>
            <person name="Hong S.-Y."/>
            <person name="Cho K."/>
            <person name="Sohn K.H."/>
        </authorList>
    </citation>
    <scope>NUCLEOTIDE SEQUENCE</scope>
    <source>
        <strain evidence="4">KR_1_A1</strain>
        <strain evidence="5">KR_2_A2</strain>
    </source>
</reference>
<name>A0A833T0W9_PHYIN</name>
<feature type="coiled-coil region" evidence="2">
    <location>
        <begin position="273"/>
        <end position="338"/>
    </location>
</feature>
<dbReference type="Gene3D" id="2.20.110.10">
    <property type="entry name" value="Histone H3 K4-specific methyltransferase SET7/9 N-terminal domain"/>
    <property type="match status" value="2"/>
</dbReference>
<evidence type="ECO:0000313" key="6">
    <source>
        <dbReference type="Proteomes" id="UP000602510"/>
    </source>
</evidence>
<comment type="caution">
    <text evidence="4">The sequence shown here is derived from an EMBL/GenBank/DDBJ whole genome shotgun (WGS) entry which is preliminary data.</text>
</comment>
<protein>
    <submittedName>
        <fullName evidence="4 5">MORN repeat</fullName>
    </submittedName>
</protein>
<dbReference type="Proteomes" id="UP000602510">
    <property type="component" value="Unassembled WGS sequence"/>
</dbReference>